<dbReference type="Gramene" id="ESW15000">
    <property type="protein sequence ID" value="ESW15000"/>
    <property type="gene ID" value="PHAVU_007G035800g"/>
</dbReference>
<evidence type="ECO:0000313" key="2">
    <source>
        <dbReference type="Proteomes" id="UP000000226"/>
    </source>
</evidence>
<proteinExistence type="predicted"/>
<reference evidence="2" key="1">
    <citation type="journal article" date="2014" name="Nat. Genet.">
        <title>A reference genome for common bean and genome-wide analysis of dual domestications.</title>
        <authorList>
            <person name="Schmutz J."/>
            <person name="McClean P.E."/>
            <person name="Mamidi S."/>
            <person name="Wu G.A."/>
            <person name="Cannon S.B."/>
            <person name="Grimwood J."/>
            <person name="Jenkins J."/>
            <person name="Shu S."/>
            <person name="Song Q."/>
            <person name="Chavarro C."/>
            <person name="Torres-Torres M."/>
            <person name="Geffroy V."/>
            <person name="Moghaddam S.M."/>
            <person name="Gao D."/>
            <person name="Abernathy B."/>
            <person name="Barry K."/>
            <person name="Blair M."/>
            <person name="Brick M.A."/>
            <person name="Chovatia M."/>
            <person name="Gepts P."/>
            <person name="Goodstein D.M."/>
            <person name="Gonzales M."/>
            <person name="Hellsten U."/>
            <person name="Hyten D.L."/>
            <person name="Jia G."/>
            <person name="Kelly J.D."/>
            <person name="Kudrna D."/>
            <person name="Lee R."/>
            <person name="Richard M.M."/>
            <person name="Miklas P.N."/>
            <person name="Osorno J.M."/>
            <person name="Rodrigues J."/>
            <person name="Thareau V."/>
            <person name="Urrea C.A."/>
            <person name="Wang M."/>
            <person name="Yu Y."/>
            <person name="Zhang M."/>
            <person name="Wing R.A."/>
            <person name="Cregan P.B."/>
            <person name="Rokhsar D.S."/>
            <person name="Jackson S.A."/>
        </authorList>
    </citation>
    <scope>NUCLEOTIDE SEQUENCE [LARGE SCALE GENOMIC DNA]</scope>
    <source>
        <strain evidence="2">cv. G19833</strain>
    </source>
</reference>
<sequence length="70" mass="8055">MVSSLDFDIVSRPVFVILVSSNHHMAEFFISPGCIISSKDSFYFYRWSLQFFQNADLDNVGEVLILIAYN</sequence>
<dbReference type="EMBL" id="CM002294">
    <property type="protein sequence ID" value="ESW15000.1"/>
    <property type="molecule type" value="Genomic_DNA"/>
</dbReference>
<dbReference type="Proteomes" id="UP000000226">
    <property type="component" value="Chromosome 7"/>
</dbReference>
<evidence type="ECO:0000313" key="1">
    <source>
        <dbReference type="EMBL" id="ESW15000.1"/>
    </source>
</evidence>
<gene>
    <name evidence="1" type="ORF">PHAVU_007G035800g</name>
</gene>
<dbReference type="AlphaFoldDB" id="V7BBN6"/>
<name>V7BBN6_PHAVU</name>
<protein>
    <submittedName>
        <fullName evidence="1">Uncharacterized protein</fullName>
    </submittedName>
</protein>
<keyword evidence="2" id="KW-1185">Reference proteome</keyword>
<accession>V7BBN6</accession>
<organism evidence="1 2">
    <name type="scientific">Phaseolus vulgaris</name>
    <name type="common">Kidney bean</name>
    <name type="synonym">French bean</name>
    <dbReference type="NCBI Taxonomy" id="3885"/>
    <lineage>
        <taxon>Eukaryota</taxon>
        <taxon>Viridiplantae</taxon>
        <taxon>Streptophyta</taxon>
        <taxon>Embryophyta</taxon>
        <taxon>Tracheophyta</taxon>
        <taxon>Spermatophyta</taxon>
        <taxon>Magnoliopsida</taxon>
        <taxon>eudicotyledons</taxon>
        <taxon>Gunneridae</taxon>
        <taxon>Pentapetalae</taxon>
        <taxon>rosids</taxon>
        <taxon>fabids</taxon>
        <taxon>Fabales</taxon>
        <taxon>Fabaceae</taxon>
        <taxon>Papilionoideae</taxon>
        <taxon>50 kb inversion clade</taxon>
        <taxon>NPAAA clade</taxon>
        <taxon>indigoferoid/millettioid clade</taxon>
        <taxon>Phaseoleae</taxon>
        <taxon>Phaseolus</taxon>
    </lineage>
</organism>